<evidence type="ECO:0000256" key="9">
    <source>
        <dbReference type="ARBA" id="ARBA00022989"/>
    </source>
</evidence>
<dbReference type="GO" id="GO:0000155">
    <property type="term" value="F:phosphorelay sensor kinase activity"/>
    <property type="evidence" value="ECO:0007669"/>
    <property type="project" value="InterPro"/>
</dbReference>
<dbReference type="InterPro" id="IPR013656">
    <property type="entry name" value="PAS_4"/>
</dbReference>
<protein>
    <recommendedName>
        <fullName evidence="3">histidine kinase</fullName>
        <ecNumber evidence="3">2.7.13.3</ecNumber>
    </recommendedName>
</protein>
<evidence type="ECO:0000313" key="16">
    <source>
        <dbReference type="Proteomes" id="UP000269883"/>
    </source>
</evidence>
<evidence type="ECO:0000256" key="8">
    <source>
        <dbReference type="ARBA" id="ARBA00022777"/>
    </source>
</evidence>
<dbReference type="SMART" id="SM00387">
    <property type="entry name" value="HATPase_c"/>
    <property type="match status" value="1"/>
</dbReference>
<dbReference type="AlphaFoldDB" id="A0A2Z6AUB9"/>
<organism evidence="15 16">
    <name type="scientific">Desulfovibrio ferrophilus</name>
    <dbReference type="NCBI Taxonomy" id="241368"/>
    <lineage>
        <taxon>Bacteria</taxon>
        <taxon>Pseudomonadati</taxon>
        <taxon>Thermodesulfobacteriota</taxon>
        <taxon>Desulfovibrionia</taxon>
        <taxon>Desulfovibrionales</taxon>
        <taxon>Desulfovibrionaceae</taxon>
        <taxon>Desulfovibrio</taxon>
    </lineage>
</organism>
<proteinExistence type="predicted"/>
<reference evidence="15 16" key="1">
    <citation type="journal article" date="2018" name="Sci. Adv.">
        <title>Multi-heme cytochromes provide a pathway for survival in energy-limited environments.</title>
        <authorList>
            <person name="Deng X."/>
            <person name="Dohmae N."/>
            <person name="Nealson K.H."/>
            <person name="Hashimoto K."/>
            <person name="Okamoto A."/>
        </authorList>
    </citation>
    <scope>NUCLEOTIDE SEQUENCE [LARGE SCALE GENOMIC DNA]</scope>
    <source>
        <strain evidence="15 16">IS5</strain>
    </source>
</reference>
<keyword evidence="9 11" id="KW-1133">Transmembrane helix</keyword>
<dbReference type="GO" id="GO:0005886">
    <property type="term" value="C:plasma membrane"/>
    <property type="evidence" value="ECO:0007669"/>
    <property type="project" value="UniProtKB-SubCell"/>
</dbReference>
<dbReference type="EC" id="2.7.13.3" evidence="3"/>
<dbReference type="RefSeq" id="WP_126375624.1">
    <property type="nucleotide sequence ID" value="NZ_AP017378.1"/>
</dbReference>
<keyword evidence="8 15" id="KW-0418">Kinase</keyword>
<evidence type="ECO:0000259" key="13">
    <source>
        <dbReference type="PROSITE" id="PS50112"/>
    </source>
</evidence>
<dbReference type="InterPro" id="IPR003660">
    <property type="entry name" value="HAMP_dom"/>
</dbReference>
<dbReference type="PRINTS" id="PR00344">
    <property type="entry name" value="BCTRLSENSOR"/>
</dbReference>
<evidence type="ECO:0000256" key="3">
    <source>
        <dbReference type="ARBA" id="ARBA00012438"/>
    </source>
</evidence>
<feature type="transmembrane region" description="Helical" evidence="11">
    <location>
        <begin position="6"/>
        <end position="30"/>
    </location>
</feature>
<dbReference type="InterPro" id="IPR000014">
    <property type="entry name" value="PAS"/>
</dbReference>
<feature type="domain" description="HAMP" evidence="14">
    <location>
        <begin position="324"/>
        <end position="376"/>
    </location>
</feature>
<dbReference type="SMART" id="SM01049">
    <property type="entry name" value="Cache_2"/>
    <property type="match status" value="2"/>
</dbReference>
<dbReference type="SUPFAM" id="SSF55785">
    <property type="entry name" value="PYP-like sensor domain (PAS domain)"/>
    <property type="match status" value="1"/>
</dbReference>
<evidence type="ECO:0000259" key="12">
    <source>
        <dbReference type="PROSITE" id="PS50109"/>
    </source>
</evidence>
<dbReference type="InterPro" id="IPR035965">
    <property type="entry name" value="PAS-like_dom_sf"/>
</dbReference>
<evidence type="ECO:0000256" key="4">
    <source>
        <dbReference type="ARBA" id="ARBA00022475"/>
    </source>
</evidence>
<keyword evidence="6" id="KW-0808">Transferase</keyword>
<dbReference type="InterPro" id="IPR004358">
    <property type="entry name" value="Sig_transdc_His_kin-like_C"/>
</dbReference>
<dbReference type="CDD" id="cd12912">
    <property type="entry name" value="PDC2_MCP_like"/>
    <property type="match status" value="2"/>
</dbReference>
<accession>A0A2Z6AUB9</accession>
<dbReference type="SUPFAM" id="SSF55874">
    <property type="entry name" value="ATPase domain of HSP90 chaperone/DNA topoisomerase II/histidine kinase"/>
    <property type="match status" value="1"/>
</dbReference>
<dbReference type="Gene3D" id="6.10.340.10">
    <property type="match status" value="1"/>
</dbReference>
<dbReference type="Pfam" id="PF08269">
    <property type="entry name" value="dCache_2"/>
    <property type="match status" value="1"/>
</dbReference>
<keyword evidence="4" id="KW-1003">Cell membrane</keyword>
<keyword evidence="5" id="KW-0597">Phosphoprotein</keyword>
<evidence type="ECO:0000259" key="14">
    <source>
        <dbReference type="PROSITE" id="PS50885"/>
    </source>
</evidence>
<dbReference type="CDD" id="cd00130">
    <property type="entry name" value="PAS"/>
    <property type="match status" value="1"/>
</dbReference>
<dbReference type="InterPro" id="IPR003661">
    <property type="entry name" value="HisK_dim/P_dom"/>
</dbReference>
<dbReference type="PROSITE" id="PS50885">
    <property type="entry name" value="HAMP"/>
    <property type="match status" value="1"/>
</dbReference>
<dbReference type="Proteomes" id="UP000269883">
    <property type="component" value="Chromosome"/>
</dbReference>
<keyword evidence="7 11" id="KW-0812">Transmembrane</keyword>
<keyword evidence="16" id="KW-1185">Reference proteome</keyword>
<dbReference type="CDD" id="cd06225">
    <property type="entry name" value="HAMP"/>
    <property type="match status" value="1"/>
</dbReference>
<feature type="domain" description="Histidine kinase" evidence="12">
    <location>
        <begin position="527"/>
        <end position="770"/>
    </location>
</feature>
<dbReference type="InterPro" id="IPR005467">
    <property type="entry name" value="His_kinase_dom"/>
</dbReference>
<evidence type="ECO:0000256" key="6">
    <source>
        <dbReference type="ARBA" id="ARBA00022679"/>
    </source>
</evidence>
<dbReference type="Pfam" id="PF00672">
    <property type="entry name" value="HAMP"/>
    <property type="match status" value="1"/>
</dbReference>
<dbReference type="Gene3D" id="1.10.287.130">
    <property type="match status" value="1"/>
</dbReference>
<dbReference type="Pfam" id="PF02518">
    <property type="entry name" value="HATPase_c"/>
    <property type="match status" value="1"/>
</dbReference>
<dbReference type="PROSITE" id="PS50112">
    <property type="entry name" value="PAS"/>
    <property type="match status" value="1"/>
</dbReference>
<dbReference type="SUPFAM" id="SSF47384">
    <property type="entry name" value="Homodimeric domain of signal transducing histidine kinase"/>
    <property type="match status" value="1"/>
</dbReference>
<dbReference type="NCBIfam" id="TIGR00229">
    <property type="entry name" value="sensory_box"/>
    <property type="match status" value="1"/>
</dbReference>
<dbReference type="Gene3D" id="3.30.450.20">
    <property type="entry name" value="PAS domain"/>
    <property type="match status" value="3"/>
</dbReference>
<evidence type="ECO:0000313" key="15">
    <source>
        <dbReference type="EMBL" id="BBD06819.1"/>
    </source>
</evidence>
<dbReference type="PANTHER" id="PTHR43065:SF42">
    <property type="entry name" value="TWO-COMPONENT SENSOR PPRA"/>
    <property type="match status" value="1"/>
</dbReference>
<name>A0A2Z6AUB9_9BACT</name>
<gene>
    <name evidence="15" type="ORF">DFE_0093</name>
</gene>
<evidence type="ECO:0000256" key="7">
    <source>
        <dbReference type="ARBA" id="ARBA00022692"/>
    </source>
</evidence>
<evidence type="ECO:0000256" key="2">
    <source>
        <dbReference type="ARBA" id="ARBA00004651"/>
    </source>
</evidence>
<dbReference type="CDD" id="cd00082">
    <property type="entry name" value="HisKA"/>
    <property type="match status" value="1"/>
</dbReference>
<dbReference type="InterPro" id="IPR033480">
    <property type="entry name" value="sCache_2"/>
</dbReference>
<dbReference type="SMART" id="SM00388">
    <property type="entry name" value="HisKA"/>
    <property type="match status" value="1"/>
</dbReference>
<dbReference type="InterPro" id="IPR004010">
    <property type="entry name" value="Double_Cache_2"/>
</dbReference>
<keyword evidence="10 11" id="KW-0472">Membrane</keyword>
<evidence type="ECO:0000256" key="11">
    <source>
        <dbReference type="SAM" id="Phobius"/>
    </source>
</evidence>
<dbReference type="PROSITE" id="PS50109">
    <property type="entry name" value="HIS_KIN"/>
    <property type="match status" value="1"/>
</dbReference>
<dbReference type="InterPro" id="IPR036097">
    <property type="entry name" value="HisK_dim/P_sf"/>
</dbReference>
<dbReference type="PANTHER" id="PTHR43065">
    <property type="entry name" value="SENSOR HISTIDINE KINASE"/>
    <property type="match status" value="1"/>
</dbReference>
<dbReference type="OrthoDB" id="5341439at2"/>
<dbReference type="EMBL" id="AP017378">
    <property type="protein sequence ID" value="BBD06819.1"/>
    <property type="molecule type" value="Genomic_DNA"/>
</dbReference>
<dbReference type="Gene3D" id="3.30.565.10">
    <property type="entry name" value="Histidine kinase-like ATPase, C-terminal domain"/>
    <property type="match status" value="1"/>
</dbReference>
<dbReference type="SUPFAM" id="SSF158472">
    <property type="entry name" value="HAMP domain-like"/>
    <property type="match status" value="1"/>
</dbReference>
<evidence type="ECO:0000256" key="1">
    <source>
        <dbReference type="ARBA" id="ARBA00000085"/>
    </source>
</evidence>
<sequence>MNIRTKIFAGFFLIFAGTILAGGLVLYIMVKDTLQRNIENELSNSSATLLELVRNSVDVSVRNRLRAVAEKNQEIISSYYERAKRGAMTEASAKQLAVEMMNAQRIGLTGYIYCLDSDGVVVVHPVTENLGRDVSEFDFVQQQKALKEGYLEYYWKNPGEDELRPKALYMAYFEPWDWIISVSTYREEFRELVDIRDFRRSILAQRFGHEGYAFVLDSLGNLVAHPFLSGNMLNARGVRGRELTQEMISRKFGKIKYWWKNPGDTESREKIVIYNYLPEVDWIVAASGYIDDFNAPLTYLRRMAVLVVLVVLCLGLPFSWWVGMSVTSSLKELGAGFAKASEGEFTVRLAERSKDEMGRVAKYFNNFMDRLEAYDNNLRREIRDRRVAEAGEKQVRNHLQDIIDSMPIIVLGVDADNRITLWNRRAEDEMGIPRVQALGKDVATSCPASGTFLDLLDEVQREHRSVSRDKVMGLHNGQAVYRSIDIYPLAGAEGVVIVIADVTDRVQMEEMMIQTEKMMSVGGLAAGMAHEINNPLGGILQGAQNIIRRLSPRIKANAKVAEEIGCSLDHIERYMQQRGILHMLDGIRESGMRAAQIVANMLEFSRASESKRALSDLSSLLEKALELAGSEYDLKRQYDFKKILVERDFDLDLPPVMCSATEIEQVFLNLFRNAAQAMFLHGAAGVPMLRLKTQRDGDWVRVEIADNGPGMDEETRRRIFEPFFTTKEVGQGTGLGLSVSYFIITDNHGGTFAVESSPGRGATFTIRLPI</sequence>
<dbReference type="SMART" id="SM00091">
    <property type="entry name" value="PAS"/>
    <property type="match status" value="1"/>
</dbReference>
<evidence type="ECO:0000256" key="5">
    <source>
        <dbReference type="ARBA" id="ARBA00022553"/>
    </source>
</evidence>
<dbReference type="KEGG" id="dfl:DFE_0093"/>
<dbReference type="Pfam" id="PF08448">
    <property type="entry name" value="PAS_4"/>
    <property type="match status" value="1"/>
</dbReference>
<dbReference type="SMART" id="SM00304">
    <property type="entry name" value="HAMP"/>
    <property type="match status" value="1"/>
</dbReference>
<comment type="subcellular location">
    <subcellularLocation>
        <location evidence="2">Cell membrane</location>
        <topology evidence="2">Multi-pass membrane protein</topology>
    </subcellularLocation>
</comment>
<dbReference type="InterPro" id="IPR036890">
    <property type="entry name" value="HATPase_C_sf"/>
</dbReference>
<dbReference type="InterPro" id="IPR003594">
    <property type="entry name" value="HATPase_dom"/>
</dbReference>
<comment type="catalytic activity">
    <reaction evidence="1">
        <text>ATP + protein L-histidine = ADP + protein N-phospho-L-histidine.</text>
        <dbReference type="EC" id="2.7.13.3"/>
    </reaction>
</comment>
<feature type="domain" description="PAS" evidence="13">
    <location>
        <begin position="395"/>
        <end position="440"/>
    </location>
</feature>
<evidence type="ECO:0000256" key="10">
    <source>
        <dbReference type="ARBA" id="ARBA00023136"/>
    </source>
</evidence>